<protein>
    <recommendedName>
        <fullName evidence="3">F-box domain-containing protein</fullName>
    </recommendedName>
</protein>
<dbReference type="STRING" id="331657.A0A4U0X8Z3"/>
<keyword evidence="2" id="KW-1185">Reference proteome</keyword>
<accession>A0A4U0X8Z3</accession>
<comment type="caution">
    <text evidence="1">The sequence shown here is derived from an EMBL/GenBank/DDBJ whole genome shotgun (WGS) entry which is preliminary data.</text>
</comment>
<dbReference type="Proteomes" id="UP000308768">
    <property type="component" value="Unassembled WGS sequence"/>
</dbReference>
<evidence type="ECO:0000313" key="2">
    <source>
        <dbReference type="Proteomes" id="UP000308768"/>
    </source>
</evidence>
<reference evidence="1 2" key="1">
    <citation type="submission" date="2017-03" db="EMBL/GenBank/DDBJ databases">
        <title>Genomes of endolithic fungi from Antarctica.</title>
        <authorList>
            <person name="Coleine C."/>
            <person name="Masonjones S."/>
            <person name="Stajich J.E."/>
        </authorList>
    </citation>
    <scope>NUCLEOTIDE SEQUENCE [LARGE SCALE GENOMIC DNA]</scope>
    <source>
        <strain evidence="1 2">CCFEE 5187</strain>
    </source>
</reference>
<gene>
    <name evidence="1" type="ORF">B0A49_08695</name>
</gene>
<dbReference type="EMBL" id="NAJN01000523">
    <property type="protein sequence ID" value="TKA72076.1"/>
    <property type="molecule type" value="Genomic_DNA"/>
</dbReference>
<evidence type="ECO:0000313" key="1">
    <source>
        <dbReference type="EMBL" id="TKA72076.1"/>
    </source>
</evidence>
<proteinExistence type="predicted"/>
<dbReference type="OrthoDB" id="5296720at2759"/>
<dbReference type="AlphaFoldDB" id="A0A4U0X8Z3"/>
<sequence>MHCGLSELPDELLLQVIDYLDAEPPSFSRLTQEPSLHLTVSGDCPLKALSTVSKVWRNLVLPVLFKHVRLCDSLRNASTWLNHGAEAALNFGIDWSMLPRRTTTWIQAKLSASTDNDTRKCLELLDFPTPTDMRKDLSCSLGKIQCQKEDESAIQYDFQSLGLYGARFFYHWLPAFQFQISLFMCFVARCKLSHKIESLVVTTNERSPGSSMVEPNYGRDAKCRSTLGECHDAWYRLLSAISPTQIIVVAPPTSLGSLISGLVEDGDAWAFSDMRLHLLELRYARQSTRVCESAPQPFYSNGGQIKEPRAYPCPNASGLLQRRDWSHLALNEGSFLKAYSTYEYHLKTPPSILPWLLATLECEATAPGGSTGQPPCRLTSFSYTAIFPFGDHLKRYLTVMRLALPSIRSLRMQLAPDPSSEILEDTTRLAKADLNDCWREVHNGYDLESTQLFGRNSPLETFTCVEYGTEALVDELDAVLSPLERHGWQRQGDTWNRTSGRLDEQE</sequence>
<name>A0A4U0X8Z3_9PEZI</name>
<evidence type="ECO:0008006" key="3">
    <source>
        <dbReference type="Google" id="ProtNLM"/>
    </source>
</evidence>
<organism evidence="1 2">
    <name type="scientific">Cryomyces minteri</name>
    <dbReference type="NCBI Taxonomy" id="331657"/>
    <lineage>
        <taxon>Eukaryota</taxon>
        <taxon>Fungi</taxon>
        <taxon>Dikarya</taxon>
        <taxon>Ascomycota</taxon>
        <taxon>Pezizomycotina</taxon>
        <taxon>Dothideomycetes</taxon>
        <taxon>Dothideomycetes incertae sedis</taxon>
        <taxon>Cryomyces</taxon>
    </lineage>
</organism>